<comment type="function">
    <text evidence="6">Involved in transcription antitermination. Required for transcription of ribosomal RNA (rRNA) genes. Binds specifically to the boxA antiterminator sequence of the ribosomal RNA (rrn) operons.</text>
</comment>
<accession>A0A1T4K469</accession>
<keyword evidence="4 6" id="KW-0805">Transcription regulation</keyword>
<evidence type="ECO:0000313" key="8">
    <source>
        <dbReference type="EMBL" id="SJZ37115.1"/>
    </source>
</evidence>
<dbReference type="SUPFAM" id="SSF48013">
    <property type="entry name" value="NusB-like"/>
    <property type="match status" value="1"/>
</dbReference>
<keyword evidence="5 6" id="KW-0804">Transcription</keyword>
<evidence type="ECO:0000256" key="1">
    <source>
        <dbReference type="ARBA" id="ARBA00005952"/>
    </source>
</evidence>
<feature type="domain" description="NusB/RsmB/TIM44" evidence="7">
    <location>
        <begin position="5"/>
        <end position="130"/>
    </location>
</feature>
<dbReference type="Proteomes" id="UP000196365">
    <property type="component" value="Unassembled WGS sequence"/>
</dbReference>
<dbReference type="PANTHER" id="PTHR11078:SF3">
    <property type="entry name" value="ANTITERMINATION NUSB DOMAIN-CONTAINING PROTEIN"/>
    <property type="match status" value="1"/>
</dbReference>
<organism evidence="8 9">
    <name type="scientific">Garciella nitratireducens DSM 15102</name>
    <dbReference type="NCBI Taxonomy" id="1121911"/>
    <lineage>
        <taxon>Bacteria</taxon>
        <taxon>Bacillati</taxon>
        <taxon>Bacillota</taxon>
        <taxon>Clostridia</taxon>
        <taxon>Eubacteriales</taxon>
        <taxon>Eubacteriaceae</taxon>
        <taxon>Garciella</taxon>
    </lineage>
</organism>
<evidence type="ECO:0000256" key="3">
    <source>
        <dbReference type="ARBA" id="ARBA00022884"/>
    </source>
</evidence>
<dbReference type="GO" id="GO:0031564">
    <property type="term" value="P:transcription antitermination"/>
    <property type="evidence" value="ECO:0007669"/>
    <property type="project" value="UniProtKB-KW"/>
</dbReference>
<keyword evidence="3 6" id="KW-0694">RNA-binding</keyword>
<dbReference type="InterPro" id="IPR006027">
    <property type="entry name" value="NusB_RsmB_TIM44"/>
</dbReference>
<gene>
    <name evidence="6" type="primary">nusB</name>
    <name evidence="8" type="ORF">SAMN02745973_00327</name>
</gene>
<evidence type="ECO:0000256" key="6">
    <source>
        <dbReference type="HAMAP-Rule" id="MF_00073"/>
    </source>
</evidence>
<dbReference type="GO" id="GO:0003723">
    <property type="term" value="F:RNA binding"/>
    <property type="evidence" value="ECO:0007669"/>
    <property type="project" value="UniProtKB-UniRule"/>
</dbReference>
<comment type="similarity">
    <text evidence="1 6">Belongs to the NusB family.</text>
</comment>
<proteinExistence type="inferred from homology"/>
<dbReference type="Pfam" id="PF01029">
    <property type="entry name" value="NusB"/>
    <property type="match status" value="1"/>
</dbReference>
<keyword evidence="2 6" id="KW-0889">Transcription antitermination</keyword>
<reference evidence="8 9" key="1">
    <citation type="submission" date="2017-02" db="EMBL/GenBank/DDBJ databases">
        <authorList>
            <person name="Peterson S.W."/>
        </authorList>
    </citation>
    <scope>NUCLEOTIDE SEQUENCE [LARGE SCALE GENOMIC DNA]</scope>
    <source>
        <strain evidence="8 9">DSM 15102</strain>
    </source>
</reference>
<dbReference type="GO" id="GO:0005829">
    <property type="term" value="C:cytosol"/>
    <property type="evidence" value="ECO:0007669"/>
    <property type="project" value="TreeGrafter"/>
</dbReference>
<keyword evidence="9" id="KW-1185">Reference proteome</keyword>
<sequence length="131" mass="15444">MKRRKIREMLLQITFQMDFQKKDFEKSALHFLLNQSLSQADKDFAETYLKNLIARRKEIDSEIEKKLKGWTLSRLSKMDLAILRLGTYEILFEENIPNKVSINEAVELAKKYSEEESKKFINGVLDAIARE</sequence>
<dbReference type="PANTHER" id="PTHR11078">
    <property type="entry name" value="N UTILIZATION SUBSTANCE PROTEIN B-RELATED"/>
    <property type="match status" value="1"/>
</dbReference>
<name>A0A1T4K469_9FIRM</name>
<evidence type="ECO:0000256" key="5">
    <source>
        <dbReference type="ARBA" id="ARBA00023163"/>
    </source>
</evidence>
<evidence type="ECO:0000256" key="2">
    <source>
        <dbReference type="ARBA" id="ARBA00022814"/>
    </source>
</evidence>
<dbReference type="AlphaFoldDB" id="A0A1T4K469"/>
<dbReference type="InterPro" id="IPR035926">
    <property type="entry name" value="NusB-like_sf"/>
</dbReference>
<protein>
    <recommendedName>
        <fullName evidence="6">Transcription antitermination protein NusB</fullName>
    </recommendedName>
    <alternativeName>
        <fullName evidence="6">Antitermination factor NusB</fullName>
    </alternativeName>
</protein>
<evidence type="ECO:0000256" key="4">
    <source>
        <dbReference type="ARBA" id="ARBA00023015"/>
    </source>
</evidence>
<dbReference type="EMBL" id="FUWV01000001">
    <property type="protein sequence ID" value="SJZ37115.1"/>
    <property type="molecule type" value="Genomic_DNA"/>
</dbReference>
<dbReference type="HAMAP" id="MF_00073">
    <property type="entry name" value="NusB"/>
    <property type="match status" value="1"/>
</dbReference>
<dbReference type="Gene3D" id="1.10.940.10">
    <property type="entry name" value="NusB-like"/>
    <property type="match status" value="1"/>
</dbReference>
<dbReference type="OrthoDB" id="9811381at2"/>
<dbReference type="GO" id="GO:0006353">
    <property type="term" value="P:DNA-templated transcription termination"/>
    <property type="evidence" value="ECO:0007669"/>
    <property type="project" value="UniProtKB-UniRule"/>
</dbReference>
<dbReference type="NCBIfam" id="TIGR01951">
    <property type="entry name" value="nusB"/>
    <property type="match status" value="1"/>
</dbReference>
<evidence type="ECO:0000259" key="7">
    <source>
        <dbReference type="Pfam" id="PF01029"/>
    </source>
</evidence>
<dbReference type="RefSeq" id="WP_087677766.1">
    <property type="nucleotide sequence ID" value="NZ_FUWV01000001.1"/>
</dbReference>
<dbReference type="InterPro" id="IPR011605">
    <property type="entry name" value="NusB_fam"/>
</dbReference>
<evidence type="ECO:0000313" key="9">
    <source>
        <dbReference type="Proteomes" id="UP000196365"/>
    </source>
</evidence>